<dbReference type="GO" id="GO:0008483">
    <property type="term" value="F:transaminase activity"/>
    <property type="evidence" value="ECO:0007669"/>
    <property type="project" value="UniProtKB-KW"/>
</dbReference>
<protein>
    <submittedName>
        <fullName evidence="3">Aminotransferase class V-fold PLP-dependent enzy me</fullName>
    </submittedName>
</protein>
<dbReference type="EMBL" id="BEXT01000001">
    <property type="protein sequence ID" value="GBC61482.1"/>
    <property type="molecule type" value="Genomic_DNA"/>
</dbReference>
<dbReference type="InterPro" id="IPR015424">
    <property type="entry name" value="PyrdxlP-dep_Trfase"/>
</dbReference>
<dbReference type="InterPro" id="IPR015422">
    <property type="entry name" value="PyrdxlP-dep_Trfase_small"/>
</dbReference>
<comment type="caution">
    <text evidence="3">The sequence shown here is derived from an EMBL/GenBank/DDBJ whole genome shotgun (WGS) entry which is preliminary data.</text>
</comment>
<evidence type="ECO:0000313" key="4">
    <source>
        <dbReference type="Proteomes" id="UP000288096"/>
    </source>
</evidence>
<keyword evidence="3" id="KW-0808">Transferase</keyword>
<dbReference type="InterPro" id="IPR000192">
    <property type="entry name" value="Aminotrans_V_dom"/>
</dbReference>
<name>A0A401FWV5_9BACT</name>
<dbReference type="Pfam" id="PF00266">
    <property type="entry name" value="Aminotran_5"/>
    <property type="match status" value="1"/>
</dbReference>
<reference evidence="4" key="1">
    <citation type="submission" date="2017-11" db="EMBL/GenBank/DDBJ databases">
        <authorList>
            <person name="Watanabe M."/>
            <person name="Kojima H."/>
        </authorList>
    </citation>
    <scope>NUCLEOTIDE SEQUENCE [LARGE SCALE GENOMIC DNA]</scope>
    <source>
        <strain evidence="4">Tokyo 01</strain>
    </source>
</reference>
<dbReference type="PANTHER" id="PTHR43586">
    <property type="entry name" value="CYSTEINE DESULFURASE"/>
    <property type="match status" value="1"/>
</dbReference>
<keyword evidence="1" id="KW-0663">Pyridoxal phosphate</keyword>
<reference evidence="4" key="2">
    <citation type="submission" date="2019-01" db="EMBL/GenBank/DDBJ databases">
        <title>Genome sequence of Desulfonema ishimotonii strain Tokyo 01.</title>
        <authorList>
            <person name="Fukui M."/>
        </authorList>
    </citation>
    <scope>NUCLEOTIDE SEQUENCE [LARGE SCALE GENOMIC DNA]</scope>
    <source>
        <strain evidence="4">Tokyo 01</strain>
    </source>
</reference>
<evidence type="ECO:0000313" key="3">
    <source>
        <dbReference type="EMBL" id="GBC61482.1"/>
    </source>
</evidence>
<evidence type="ECO:0000259" key="2">
    <source>
        <dbReference type="Pfam" id="PF00266"/>
    </source>
</evidence>
<dbReference type="SUPFAM" id="SSF53383">
    <property type="entry name" value="PLP-dependent transferases"/>
    <property type="match status" value="1"/>
</dbReference>
<accession>A0A401FWV5</accession>
<dbReference type="InterPro" id="IPR015421">
    <property type="entry name" value="PyrdxlP-dep_Trfase_major"/>
</dbReference>
<feature type="domain" description="Aminotransferase class V" evidence="2">
    <location>
        <begin position="23"/>
        <end position="347"/>
    </location>
</feature>
<gene>
    <name evidence="3" type="ORF">DENIS_2444</name>
</gene>
<keyword evidence="3" id="KW-0032">Aminotransferase</keyword>
<evidence type="ECO:0000256" key="1">
    <source>
        <dbReference type="ARBA" id="ARBA00022898"/>
    </source>
</evidence>
<dbReference type="Gene3D" id="3.90.1150.10">
    <property type="entry name" value="Aspartate Aminotransferase, domain 1"/>
    <property type="match status" value="1"/>
</dbReference>
<organism evidence="3 4">
    <name type="scientific">Desulfonema ishimotonii</name>
    <dbReference type="NCBI Taxonomy" id="45657"/>
    <lineage>
        <taxon>Bacteria</taxon>
        <taxon>Pseudomonadati</taxon>
        <taxon>Thermodesulfobacteriota</taxon>
        <taxon>Desulfobacteria</taxon>
        <taxon>Desulfobacterales</taxon>
        <taxon>Desulfococcaceae</taxon>
        <taxon>Desulfonema</taxon>
    </lineage>
</organism>
<dbReference type="RefSeq" id="WP_124328768.1">
    <property type="nucleotide sequence ID" value="NZ_BEXT01000001.1"/>
</dbReference>
<dbReference type="PANTHER" id="PTHR43586:SF15">
    <property type="entry name" value="BLR3095 PROTEIN"/>
    <property type="match status" value="1"/>
</dbReference>
<dbReference type="AlphaFoldDB" id="A0A401FWV5"/>
<keyword evidence="4" id="KW-1185">Reference proteome</keyword>
<dbReference type="OrthoDB" id="9808002at2"/>
<dbReference type="Gene3D" id="3.40.640.10">
    <property type="entry name" value="Type I PLP-dependent aspartate aminotransferase-like (Major domain)"/>
    <property type="match status" value="1"/>
</dbReference>
<proteinExistence type="predicted"/>
<sequence length="390" mass="43352">MNWKSVCDAYPVNKEMVWLNNCGITPAGRHISEAMACFMDGYSRKGVFSPNADYLRIRENIKKILASLLSCDPAELCLIHNTAEGMNFISHGLSLASGDEVILLENEYPSNVYPWRHLQGKGVRLKTAPMGDTPEAFLAGIEAMISGRTRVISLSAVHWCTGMPLPIEQVGQLCREKGITFVVDGAQGVGMQPIDVRKMNIGCMAFSAWKWLTGPLGLGVLYVARENLDALRPVFIGTESVIMDEEYLPYKSELKPTADRFTFSTASLGDWVWFEAALTFLNEIGFDAVRERIFELSDYLAQRLRKIGFQVCSDQFPGHPTGIVACEKPGVSSALLLERLKADGVIAAERLGRIRFSPHIYLDTWQLDRAARILSQACISQMYAQSVTKK</sequence>
<dbReference type="Proteomes" id="UP000288096">
    <property type="component" value="Unassembled WGS sequence"/>
</dbReference>